<feature type="transmembrane region" description="Helical" evidence="7">
    <location>
        <begin position="72"/>
        <end position="99"/>
    </location>
</feature>
<feature type="transmembrane region" description="Helical" evidence="7">
    <location>
        <begin position="12"/>
        <end position="29"/>
    </location>
</feature>
<keyword evidence="3" id="KW-1003">Cell membrane</keyword>
<gene>
    <name evidence="8" type="ORF">SAMN02745218_02037</name>
</gene>
<evidence type="ECO:0000256" key="2">
    <source>
        <dbReference type="ARBA" id="ARBA00022448"/>
    </source>
</evidence>
<dbReference type="RefSeq" id="WP_027357179.1">
    <property type="nucleotide sequence ID" value="NZ_FQUW01000024.1"/>
</dbReference>
<evidence type="ECO:0000256" key="6">
    <source>
        <dbReference type="ARBA" id="ARBA00023136"/>
    </source>
</evidence>
<dbReference type="AlphaFoldDB" id="A0A1M5AY74"/>
<evidence type="ECO:0000313" key="9">
    <source>
        <dbReference type="Proteomes" id="UP000184196"/>
    </source>
</evidence>
<evidence type="ECO:0000313" key="8">
    <source>
        <dbReference type="EMBL" id="SHF35175.1"/>
    </source>
</evidence>
<dbReference type="PANTHER" id="PTHR34229:SF1">
    <property type="entry name" value="METAL TRANSPORT PROTEIN HI_1621-RELATED"/>
    <property type="match status" value="1"/>
</dbReference>
<keyword evidence="2" id="KW-0813">Transport</keyword>
<dbReference type="InterPro" id="IPR002751">
    <property type="entry name" value="CbiM/NikMN"/>
</dbReference>
<dbReference type="EMBL" id="FQUW01000024">
    <property type="protein sequence ID" value="SHF35175.1"/>
    <property type="molecule type" value="Genomic_DNA"/>
</dbReference>
<organism evidence="8 9">
    <name type="scientific">Desulfofundulus australicus DSM 11792</name>
    <dbReference type="NCBI Taxonomy" id="1121425"/>
    <lineage>
        <taxon>Bacteria</taxon>
        <taxon>Bacillati</taxon>
        <taxon>Bacillota</taxon>
        <taxon>Clostridia</taxon>
        <taxon>Eubacteriales</taxon>
        <taxon>Peptococcaceae</taxon>
        <taxon>Desulfofundulus</taxon>
    </lineage>
</organism>
<dbReference type="GO" id="GO:0000041">
    <property type="term" value="P:transition metal ion transport"/>
    <property type="evidence" value="ECO:0007669"/>
    <property type="project" value="InterPro"/>
</dbReference>
<sequence length="218" mass="22473">MHIPDGFLDTRIWVGAGVLSAGAVAAAVAKTRKVLEDRQVPALGVMAAFIFAAQMVNFPVAGGTSGHLLGGALAAILLGPWSAGLILTTVLIIQMLFFYDGGLTALGANVLNMAVIAPWVAYGTCRLVSNLFRSSAGRTAAIFLASWMSVMAAALAASLEIAFSGTVPLKIVLPAMLGWHALIGIGEGLITVVVVSFVSRLWGLEQPEQKSVAGGEGL</sequence>
<comment type="subcellular location">
    <subcellularLocation>
        <location evidence="1">Cell membrane</location>
        <topology evidence="1">Multi-pass membrane protein</topology>
    </subcellularLocation>
</comment>
<keyword evidence="6 7" id="KW-0472">Membrane</keyword>
<name>A0A1M5AY74_9FIRM</name>
<dbReference type="GO" id="GO:0005886">
    <property type="term" value="C:plasma membrane"/>
    <property type="evidence" value="ECO:0007669"/>
    <property type="project" value="UniProtKB-SubCell"/>
</dbReference>
<evidence type="ECO:0000256" key="5">
    <source>
        <dbReference type="ARBA" id="ARBA00022989"/>
    </source>
</evidence>
<feature type="transmembrane region" description="Helical" evidence="7">
    <location>
        <begin position="41"/>
        <end position="60"/>
    </location>
</feature>
<dbReference type="OrthoDB" id="5395048at2"/>
<keyword evidence="5 7" id="KW-1133">Transmembrane helix</keyword>
<reference evidence="9" key="1">
    <citation type="submission" date="2016-11" db="EMBL/GenBank/DDBJ databases">
        <authorList>
            <person name="Varghese N."/>
            <person name="Submissions S."/>
        </authorList>
    </citation>
    <scope>NUCLEOTIDE SEQUENCE [LARGE SCALE GENOMIC DNA]</scope>
    <source>
        <strain evidence="9">DSM 11792</strain>
    </source>
</reference>
<accession>A0A1M5AY74</accession>
<feature type="transmembrane region" description="Helical" evidence="7">
    <location>
        <begin position="140"/>
        <end position="159"/>
    </location>
</feature>
<evidence type="ECO:0000256" key="1">
    <source>
        <dbReference type="ARBA" id="ARBA00004651"/>
    </source>
</evidence>
<evidence type="ECO:0000256" key="3">
    <source>
        <dbReference type="ARBA" id="ARBA00022475"/>
    </source>
</evidence>
<protein>
    <submittedName>
        <fullName evidence="8">Cobalt/nickel transport system permease protein</fullName>
    </submittedName>
</protein>
<dbReference type="Pfam" id="PF01891">
    <property type="entry name" value="CbiM"/>
    <property type="match status" value="1"/>
</dbReference>
<evidence type="ECO:0000256" key="4">
    <source>
        <dbReference type="ARBA" id="ARBA00022692"/>
    </source>
</evidence>
<dbReference type="Gene3D" id="1.10.1760.20">
    <property type="match status" value="1"/>
</dbReference>
<feature type="transmembrane region" description="Helical" evidence="7">
    <location>
        <begin position="105"/>
        <end position="128"/>
    </location>
</feature>
<keyword evidence="4 7" id="KW-0812">Transmembrane</keyword>
<dbReference type="Proteomes" id="UP000184196">
    <property type="component" value="Unassembled WGS sequence"/>
</dbReference>
<keyword evidence="9" id="KW-1185">Reference proteome</keyword>
<evidence type="ECO:0000256" key="7">
    <source>
        <dbReference type="SAM" id="Phobius"/>
    </source>
</evidence>
<feature type="transmembrane region" description="Helical" evidence="7">
    <location>
        <begin position="179"/>
        <end position="202"/>
    </location>
</feature>
<proteinExistence type="predicted"/>
<dbReference type="PANTHER" id="PTHR34229">
    <property type="entry name" value="METAL TRANSPORT PROTEIN HI_1621-RELATED"/>
    <property type="match status" value="1"/>
</dbReference>